<keyword evidence="3" id="KW-1185">Reference proteome</keyword>
<dbReference type="AlphaFoldDB" id="A0ABD0KV92"/>
<evidence type="ECO:0000313" key="3">
    <source>
        <dbReference type="Proteomes" id="UP001519460"/>
    </source>
</evidence>
<feature type="domain" description="BLOC-2 complex member HPS3 C-terminal" evidence="1">
    <location>
        <begin position="34"/>
        <end position="202"/>
    </location>
</feature>
<feature type="domain" description="BLOC-2 complex member HPS3 C-terminal" evidence="1">
    <location>
        <begin position="414"/>
        <end position="570"/>
    </location>
</feature>
<protein>
    <recommendedName>
        <fullName evidence="1">BLOC-2 complex member HPS3 C-terminal domain-containing protein</fullName>
    </recommendedName>
</protein>
<dbReference type="PANTHER" id="PTHR28633:SF1">
    <property type="entry name" value="BLOC-2 COMPLEX MEMBER HPS3"/>
    <property type="match status" value="1"/>
</dbReference>
<evidence type="ECO:0000259" key="1">
    <source>
        <dbReference type="Pfam" id="PF14763"/>
    </source>
</evidence>
<organism evidence="2 3">
    <name type="scientific">Batillaria attramentaria</name>
    <dbReference type="NCBI Taxonomy" id="370345"/>
    <lineage>
        <taxon>Eukaryota</taxon>
        <taxon>Metazoa</taxon>
        <taxon>Spiralia</taxon>
        <taxon>Lophotrochozoa</taxon>
        <taxon>Mollusca</taxon>
        <taxon>Gastropoda</taxon>
        <taxon>Caenogastropoda</taxon>
        <taxon>Sorbeoconcha</taxon>
        <taxon>Cerithioidea</taxon>
        <taxon>Batillariidae</taxon>
        <taxon>Batillaria</taxon>
    </lineage>
</organism>
<comment type="caution">
    <text evidence="2">The sequence shown here is derived from an EMBL/GenBank/DDBJ whole genome shotgun (WGS) entry which is preliminary data.</text>
</comment>
<dbReference type="InterPro" id="IPR029438">
    <property type="entry name" value="HPS3_C"/>
</dbReference>
<reference evidence="2 3" key="1">
    <citation type="journal article" date="2023" name="Sci. Data">
        <title>Genome assembly of the Korean intertidal mud-creeper Batillaria attramentaria.</title>
        <authorList>
            <person name="Patra A.K."/>
            <person name="Ho P.T."/>
            <person name="Jun S."/>
            <person name="Lee S.J."/>
            <person name="Kim Y."/>
            <person name="Won Y.J."/>
        </authorList>
    </citation>
    <scope>NUCLEOTIDE SEQUENCE [LARGE SCALE GENOMIC DNA]</scope>
    <source>
        <strain evidence="2">Wonlab-2016</strain>
    </source>
</reference>
<dbReference type="EMBL" id="JACVVK020000121">
    <property type="protein sequence ID" value="KAK7490926.1"/>
    <property type="molecule type" value="Genomic_DNA"/>
</dbReference>
<name>A0ABD0KV92_9CAEN</name>
<dbReference type="Proteomes" id="UP001519460">
    <property type="component" value="Unassembled WGS sequence"/>
</dbReference>
<proteinExistence type="predicted"/>
<evidence type="ECO:0000313" key="2">
    <source>
        <dbReference type="EMBL" id="KAK7490926.1"/>
    </source>
</evidence>
<dbReference type="InterPro" id="IPR017216">
    <property type="entry name" value="HPS3"/>
</dbReference>
<gene>
    <name evidence="2" type="ORF">BaRGS_00017798</name>
</gene>
<accession>A0ABD0KV92</accession>
<dbReference type="Pfam" id="PF14763">
    <property type="entry name" value="HPS3_C"/>
    <property type="match status" value="2"/>
</dbReference>
<sequence length="594" mass="67134">MTFLAYRYNLLFSATCRGLKCKVASQNIQVCYQVSFASRIQETGPSSYLHILQEAHLLLRWELRRQVTLDPTLLDLFQESCALLGDYYSWPRQDDWHLCLPYYQKSGMRVDEVVRQAIQHRQHSKEQTSVYVYGRGLMAYLDWVLFRSDVPLDMKEDTSNSVLNIYAQTSPEQLPTLLLLSRLQNYSPETAQRLLTELSELKESRGEQSSTLDQLANVKGELVQVCTAHPEIIHTGVSEFTPLGQLMRCHTPTTLLQILAEIVGGGAITLESCLQLLENNCDTARCRNNQVREFLEIVLNDARRKFWFEEAASLLCEIYVQRLLLGLRAQPQSHVGPGPPRLHMPSGNGHFATRFSWLDHIPPVNSPSALTARCPHVSMVTPSGLRTSSLPLSMHTGGAKKGGEGEAACTCAFCLQDLLKLQSLLCSNRANPELVRQVQGLVEARTDMIGWDSIWILCNFRHQTKVVTEFVVDKYHQIVAKFATSLYERHLDKWQLLLRCLEGRLREATSVGSRSASPSESDQNTLLSAYKDVLSEMVELFSAEEFLMALPADGSMYFLLPFITRSLQRKHLTQLKGHITSKGKALMTHLTTES</sequence>
<dbReference type="PANTHER" id="PTHR28633">
    <property type="entry name" value="HERMANSKY-PUDLAK SYNDROME 3 PROTEIN"/>
    <property type="match status" value="1"/>
</dbReference>